<feature type="region of interest" description="Disordered" evidence="1">
    <location>
        <begin position="88"/>
        <end position="111"/>
    </location>
</feature>
<evidence type="ECO:0000313" key="2">
    <source>
        <dbReference type="EnsemblPlants" id="OBART06G10030.1"/>
    </source>
</evidence>
<name>A0A0D3GF33_9ORYZ</name>
<evidence type="ECO:0000313" key="3">
    <source>
        <dbReference type="Proteomes" id="UP000026960"/>
    </source>
</evidence>
<reference evidence="2" key="2">
    <citation type="submission" date="2015-03" db="UniProtKB">
        <authorList>
            <consortium name="EnsemblPlants"/>
        </authorList>
    </citation>
    <scope>IDENTIFICATION</scope>
</reference>
<dbReference type="Proteomes" id="UP000026960">
    <property type="component" value="Chromosome 6"/>
</dbReference>
<dbReference type="Gramene" id="OBART06G10030.1">
    <property type="protein sequence ID" value="OBART06G10030.1"/>
    <property type="gene ID" value="OBART06G10030"/>
</dbReference>
<organism evidence="2">
    <name type="scientific">Oryza barthii</name>
    <dbReference type="NCBI Taxonomy" id="65489"/>
    <lineage>
        <taxon>Eukaryota</taxon>
        <taxon>Viridiplantae</taxon>
        <taxon>Streptophyta</taxon>
        <taxon>Embryophyta</taxon>
        <taxon>Tracheophyta</taxon>
        <taxon>Spermatophyta</taxon>
        <taxon>Magnoliopsida</taxon>
        <taxon>Liliopsida</taxon>
        <taxon>Poales</taxon>
        <taxon>Poaceae</taxon>
        <taxon>BOP clade</taxon>
        <taxon>Oryzoideae</taxon>
        <taxon>Oryzeae</taxon>
        <taxon>Oryzinae</taxon>
        <taxon>Oryza</taxon>
    </lineage>
</organism>
<protein>
    <submittedName>
        <fullName evidence="2">Uncharacterized protein</fullName>
    </submittedName>
</protein>
<dbReference type="PaxDb" id="65489-OBART06G10030.1"/>
<reference evidence="2" key="1">
    <citation type="journal article" date="2009" name="Rice">
        <title>De Novo Next Generation Sequencing of Plant Genomes.</title>
        <authorList>
            <person name="Rounsley S."/>
            <person name="Marri P.R."/>
            <person name="Yu Y."/>
            <person name="He R."/>
            <person name="Sisneros N."/>
            <person name="Goicoechea J.L."/>
            <person name="Lee S.J."/>
            <person name="Angelova A."/>
            <person name="Kudrna D."/>
            <person name="Luo M."/>
            <person name="Affourtit J."/>
            <person name="Desany B."/>
            <person name="Knight J."/>
            <person name="Niazi F."/>
            <person name="Egholm M."/>
            <person name="Wing R.A."/>
        </authorList>
    </citation>
    <scope>NUCLEOTIDE SEQUENCE [LARGE SCALE GENOMIC DNA]</scope>
    <source>
        <strain evidence="2">cv. IRGC 105608</strain>
    </source>
</reference>
<keyword evidence="3" id="KW-1185">Reference proteome</keyword>
<proteinExistence type="predicted"/>
<accession>A0A0D3GF33</accession>
<dbReference type="EnsemblPlants" id="OBART06G10030.1">
    <property type="protein sequence ID" value="OBART06G10030.1"/>
    <property type="gene ID" value="OBART06G10030"/>
</dbReference>
<sequence>MGRGRARRLFTAPVRESHGRTSTAGRGEGRRRRVAEGARDCIGLIDSFFERTLRLGGSVCGGHEWEGNARGGGHRHAGDMGRGRARRLFTAPVRESHGRTSTAGRGEGRRRRVADGARDCIGLIDSFL</sequence>
<evidence type="ECO:0000256" key="1">
    <source>
        <dbReference type="SAM" id="MobiDB-lite"/>
    </source>
</evidence>
<dbReference type="HOGENOM" id="CLU_1962957_0_0_1"/>
<dbReference type="AlphaFoldDB" id="A0A0D3GF33"/>
<feature type="region of interest" description="Disordered" evidence="1">
    <location>
        <begin position="1"/>
        <end position="31"/>
    </location>
</feature>